<dbReference type="AlphaFoldDB" id="A0A814WLK1"/>
<keyword evidence="5" id="KW-1185">Reference proteome</keyword>
<protein>
    <submittedName>
        <fullName evidence="2">Uncharacterized protein</fullName>
    </submittedName>
</protein>
<dbReference type="EMBL" id="CAJOBA010016270">
    <property type="protein sequence ID" value="CAF3890900.1"/>
    <property type="molecule type" value="Genomic_DNA"/>
</dbReference>
<organism evidence="2 5">
    <name type="scientific">Didymodactylos carnosus</name>
    <dbReference type="NCBI Taxonomy" id="1234261"/>
    <lineage>
        <taxon>Eukaryota</taxon>
        <taxon>Metazoa</taxon>
        <taxon>Spiralia</taxon>
        <taxon>Gnathifera</taxon>
        <taxon>Rotifera</taxon>
        <taxon>Eurotatoria</taxon>
        <taxon>Bdelloidea</taxon>
        <taxon>Philodinida</taxon>
        <taxon>Philodinidae</taxon>
        <taxon>Didymodactylos</taxon>
    </lineage>
</organism>
<evidence type="ECO:0000313" key="1">
    <source>
        <dbReference type="EMBL" id="CAF1118698.1"/>
    </source>
</evidence>
<dbReference type="EMBL" id="CAJOBC010008547">
    <property type="protein sequence ID" value="CAF3964536.1"/>
    <property type="molecule type" value="Genomic_DNA"/>
</dbReference>
<comment type="caution">
    <text evidence="2">The sequence shown here is derived from an EMBL/GenBank/DDBJ whole genome shotgun (WGS) entry which is preliminary data.</text>
</comment>
<dbReference type="Proteomes" id="UP000681722">
    <property type="component" value="Unassembled WGS sequence"/>
</dbReference>
<gene>
    <name evidence="2" type="ORF">GPM918_LOCUS23672</name>
    <name evidence="1" type="ORF">OVA965_LOCUS20072</name>
    <name evidence="4" type="ORF">SRO942_LOCUS23669</name>
    <name evidence="3" type="ORF">TMI583_LOCUS20341</name>
</gene>
<dbReference type="Proteomes" id="UP000682733">
    <property type="component" value="Unassembled WGS sequence"/>
</dbReference>
<dbReference type="EMBL" id="CAJNOK010010550">
    <property type="protein sequence ID" value="CAF1118698.1"/>
    <property type="molecule type" value="Genomic_DNA"/>
</dbReference>
<evidence type="ECO:0000313" key="4">
    <source>
        <dbReference type="EMBL" id="CAF3964536.1"/>
    </source>
</evidence>
<evidence type="ECO:0000313" key="2">
    <source>
        <dbReference type="EMBL" id="CAF1200051.1"/>
    </source>
</evidence>
<dbReference type="Proteomes" id="UP000677228">
    <property type="component" value="Unassembled WGS sequence"/>
</dbReference>
<sequence length="156" mass="17711">MTHFQIFADDAAVIKHDPEEQQQLLTENNGALRVKRDDTNNNNNILSSTSSLNSLSPVAVVRSRFRNLKKSHHNIPSNFFKGSAKQHRLNKKLKNGGSFVDNRLKRFRMLDPEEFHEMLQSMSHLSPEQSKALNGVDTIGMQLEISKENELVIIGC</sequence>
<evidence type="ECO:0000313" key="3">
    <source>
        <dbReference type="EMBL" id="CAF3890900.1"/>
    </source>
</evidence>
<dbReference type="OrthoDB" id="10022166at2759"/>
<accession>A0A814WLK1</accession>
<dbReference type="EMBL" id="CAJNOQ010008548">
    <property type="protein sequence ID" value="CAF1200051.1"/>
    <property type="molecule type" value="Genomic_DNA"/>
</dbReference>
<name>A0A814WLK1_9BILA</name>
<proteinExistence type="predicted"/>
<reference evidence="2" key="1">
    <citation type="submission" date="2021-02" db="EMBL/GenBank/DDBJ databases">
        <authorList>
            <person name="Nowell W R."/>
        </authorList>
    </citation>
    <scope>NUCLEOTIDE SEQUENCE</scope>
</reference>
<dbReference type="Proteomes" id="UP000663829">
    <property type="component" value="Unassembled WGS sequence"/>
</dbReference>
<evidence type="ECO:0000313" key="5">
    <source>
        <dbReference type="Proteomes" id="UP000663829"/>
    </source>
</evidence>